<dbReference type="GO" id="GO:0000287">
    <property type="term" value="F:magnesium ion binding"/>
    <property type="evidence" value="ECO:0007669"/>
    <property type="project" value="InterPro"/>
</dbReference>
<evidence type="ECO:0000259" key="3">
    <source>
        <dbReference type="Pfam" id="PF01648"/>
    </source>
</evidence>
<accession>A0A235CP01</accession>
<keyword evidence="8" id="KW-1185">Reference proteome</keyword>
<comment type="similarity">
    <text evidence="1">Belongs to the P-Pant transferase superfamily. Gsp/Sfp/HetI/AcpT family.</text>
</comment>
<dbReference type="RefSeq" id="WP_094276711.1">
    <property type="nucleotide sequence ID" value="NZ_NQJF01000001.1"/>
</dbReference>
<dbReference type="InterPro" id="IPR037143">
    <property type="entry name" value="4-PPantetheinyl_Trfase_dom_sf"/>
</dbReference>
<dbReference type="Proteomes" id="UP000295058">
    <property type="component" value="Unassembled WGS sequence"/>
</dbReference>
<reference evidence="5 7" key="1">
    <citation type="submission" date="2017-08" db="EMBL/GenBank/DDBJ databases">
        <title>Draft Genome Sequence of the Marine Bacterium Oceanimonas baumannii ATCC 700832.</title>
        <authorList>
            <person name="Mcclelland W.D."/>
            <person name="Brennan M.A."/>
            <person name="Trachtenberg A.M."/>
            <person name="Maclea K.S."/>
        </authorList>
    </citation>
    <scope>NUCLEOTIDE SEQUENCE [LARGE SCALE GENOMIC DNA]</scope>
    <source>
        <strain evidence="5 7">ATCC 700832</strain>
    </source>
</reference>
<dbReference type="InterPro" id="IPR055066">
    <property type="entry name" value="AASDHPPT_N"/>
</dbReference>
<evidence type="ECO:0000313" key="5">
    <source>
        <dbReference type="EMBL" id="OYD26270.1"/>
    </source>
</evidence>
<keyword evidence="2 5" id="KW-0808">Transferase</keyword>
<dbReference type="Pfam" id="PF22624">
    <property type="entry name" value="AASDHPPT_N"/>
    <property type="match status" value="1"/>
</dbReference>
<dbReference type="GO" id="GO:0019878">
    <property type="term" value="P:lysine biosynthetic process via aminoadipic acid"/>
    <property type="evidence" value="ECO:0007669"/>
    <property type="project" value="TreeGrafter"/>
</dbReference>
<evidence type="ECO:0000259" key="4">
    <source>
        <dbReference type="Pfam" id="PF22624"/>
    </source>
</evidence>
<name>A0A235CP01_9GAMM</name>
<dbReference type="PANTHER" id="PTHR12215">
    <property type="entry name" value="PHOSPHOPANTETHEINE TRANSFERASE"/>
    <property type="match status" value="1"/>
</dbReference>
<evidence type="ECO:0000313" key="6">
    <source>
        <dbReference type="EMBL" id="TDW62074.1"/>
    </source>
</evidence>
<dbReference type="OrthoDB" id="9808281at2"/>
<organism evidence="5 7">
    <name type="scientific">Oceanimonas baumannii</name>
    <dbReference type="NCBI Taxonomy" id="129578"/>
    <lineage>
        <taxon>Bacteria</taxon>
        <taxon>Pseudomonadati</taxon>
        <taxon>Pseudomonadota</taxon>
        <taxon>Gammaproteobacteria</taxon>
        <taxon>Aeromonadales</taxon>
        <taxon>Aeromonadaceae</taxon>
        <taxon>Oceanimonas</taxon>
    </lineage>
</organism>
<reference evidence="6 8" key="2">
    <citation type="submission" date="2019-03" db="EMBL/GenBank/DDBJ databases">
        <title>Genomic Encyclopedia of Archaeal and Bacterial Type Strains, Phase II (KMG-II): from individual species to whole genera.</title>
        <authorList>
            <person name="Goeker M."/>
        </authorList>
    </citation>
    <scope>NUCLEOTIDE SEQUENCE [LARGE SCALE GENOMIC DNA]</scope>
    <source>
        <strain evidence="6 8">DSM 15594</strain>
    </source>
</reference>
<dbReference type="InterPro" id="IPR050559">
    <property type="entry name" value="P-Pant_transferase_sf"/>
</dbReference>
<feature type="domain" description="4'-phosphopantetheinyl transferase" evidence="3">
    <location>
        <begin position="107"/>
        <end position="196"/>
    </location>
</feature>
<dbReference type="GO" id="GO:0005829">
    <property type="term" value="C:cytosol"/>
    <property type="evidence" value="ECO:0007669"/>
    <property type="project" value="TreeGrafter"/>
</dbReference>
<evidence type="ECO:0000313" key="8">
    <source>
        <dbReference type="Proteomes" id="UP000295058"/>
    </source>
</evidence>
<dbReference type="AlphaFoldDB" id="A0A235CP01"/>
<dbReference type="InterPro" id="IPR008278">
    <property type="entry name" value="4-PPantetheinyl_Trfase_dom"/>
</dbReference>
<gene>
    <name evidence="5" type="ORF">B6S09_01430</name>
    <name evidence="6" type="ORF">LY04_00125</name>
</gene>
<dbReference type="EMBL" id="SODO01000001">
    <property type="protein sequence ID" value="TDW62074.1"/>
    <property type="molecule type" value="Genomic_DNA"/>
</dbReference>
<sequence length="236" mass="26035">MSKNKDIFTELLICDAMTINSPEDAYNQLSKAEKQRLGAITNILQARLFLLSRYLLRQRLGSLLNQAPATLSFYHTPKGKPELASAALRFNLSHSGSLLALAISSDAVGVDVESRVLAPERIARLAQRYLTSEEQQWLAQSRQPGHDFQQLWTIKEAVLKADGGGIANNLHQVTWQPGSTSACFNHHDYRLHRWQTAGATLTLATGHHQPVQLLSLADCAPALEINSPQPNLAINP</sequence>
<comment type="caution">
    <text evidence="5">The sequence shown here is derived from an EMBL/GenBank/DDBJ whole genome shotgun (WGS) entry which is preliminary data.</text>
</comment>
<dbReference type="Pfam" id="PF01648">
    <property type="entry name" value="ACPS"/>
    <property type="match status" value="1"/>
</dbReference>
<dbReference type="Proteomes" id="UP000243640">
    <property type="component" value="Unassembled WGS sequence"/>
</dbReference>
<feature type="domain" description="4'-phosphopantetheinyl transferase N-terminal" evidence="4">
    <location>
        <begin position="25"/>
        <end position="103"/>
    </location>
</feature>
<dbReference type="SUPFAM" id="SSF56214">
    <property type="entry name" value="4'-phosphopantetheinyl transferase"/>
    <property type="match status" value="2"/>
</dbReference>
<dbReference type="EMBL" id="NQJF01000001">
    <property type="protein sequence ID" value="OYD26270.1"/>
    <property type="molecule type" value="Genomic_DNA"/>
</dbReference>
<evidence type="ECO:0000313" key="7">
    <source>
        <dbReference type="Proteomes" id="UP000243640"/>
    </source>
</evidence>
<protein>
    <submittedName>
        <fullName evidence="6">4'-phosphopantetheinyl transferase</fullName>
    </submittedName>
    <submittedName>
        <fullName evidence="5">4-phosphopantetheinyl transferase</fullName>
    </submittedName>
</protein>
<dbReference type="GO" id="GO:0008897">
    <property type="term" value="F:holo-[acyl-carrier-protein] synthase activity"/>
    <property type="evidence" value="ECO:0007669"/>
    <property type="project" value="InterPro"/>
</dbReference>
<dbReference type="Gene3D" id="3.90.470.20">
    <property type="entry name" value="4'-phosphopantetheinyl transferase domain"/>
    <property type="match status" value="1"/>
</dbReference>
<dbReference type="PANTHER" id="PTHR12215:SF10">
    <property type="entry name" value="L-AMINOADIPATE-SEMIALDEHYDE DEHYDROGENASE-PHOSPHOPANTETHEINYL TRANSFERASE"/>
    <property type="match status" value="1"/>
</dbReference>
<evidence type="ECO:0000256" key="2">
    <source>
        <dbReference type="ARBA" id="ARBA00022679"/>
    </source>
</evidence>
<evidence type="ECO:0000256" key="1">
    <source>
        <dbReference type="ARBA" id="ARBA00010990"/>
    </source>
</evidence>
<proteinExistence type="inferred from homology"/>